<organism evidence="14 15">
    <name type="scientific">Salmo trutta</name>
    <name type="common">Brown trout</name>
    <dbReference type="NCBI Taxonomy" id="8032"/>
    <lineage>
        <taxon>Eukaryota</taxon>
        <taxon>Metazoa</taxon>
        <taxon>Chordata</taxon>
        <taxon>Craniata</taxon>
        <taxon>Vertebrata</taxon>
        <taxon>Euteleostomi</taxon>
        <taxon>Actinopterygii</taxon>
        <taxon>Neopterygii</taxon>
        <taxon>Teleostei</taxon>
        <taxon>Protacanthopterygii</taxon>
        <taxon>Salmoniformes</taxon>
        <taxon>Salmonidae</taxon>
        <taxon>Salmoninae</taxon>
        <taxon>Salmo</taxon>
    </lineage>
</organism>
<dbReference type="GO" id="GO:0000978">
    <property type="term" value="F:RNA polymerase II cis-regulatory region sequence-specific DNA binding"/>
    <property type="evidence" value="ECO:0007669"/>
    <property type="project" value="TreeGrafter"/>
</dbReference>
<evidence type="ECO:0000256" key="1">
    <source>
        <dbReference type="ARBA" id="ARBA00004123"/>
    </source>
</evidence>
<dbReference type="SMART" id="SM00355">
    <property type="entry name" value="ZnF_C2H2"/>
    <property type="match status" value="4"/>
</dbReference>
<keyword evidence="15" id="KW-1185">Reference proteome</keyword>
<dbReference type="PROSITE" id="PS50157">
    <property type="entry name" value="ZINC_FINGER_C2H2_2"/>
    <property type="match status" value="3"/>
</dbReference>
<feature type="region of interest" description="Disordered" evidence="12">
    <location>
        <begin position="38"/>
        <end position="135"/>
    </location>
</feature>
<feature type="compositionally biased region" description="Basic and acidic residues" evidence="12">
    <location>
        <begin position="111"/>
        <end position="126"/>
    </location>
</feature>
<dbReference type="Gene3D" id="3.30.160.60">
    <property type="entry name" value="Classic Zinc Finger"/>
    <property type="match status" value="4"/>
</dbReference>
<dbReference type="GeneTree" id="ENSGT01150000286934"/>
<dbReference type="PANTHER" id="PTHR23235">
    <property type="entry name" value="KRUEPPEL-LIKE TRANSCRIPTION FACTOR"/>
    <property type="match status" value="1"/>
</dbReference>
<keyword evidence="3" id="KW-0479">Metal-binding</keyword>
<reference evidence="14" key="1">
    <citation type="submission" date="2025-08" db="UniProtKB">
        <authorList>
            <consortium name="Ensembl"/>
        </authorList>
    </citation>
    <scope>IDENTIFICATION</scope>
</reference>
<evidence type="ECO:0000256" key="5">
    <source>
        <dbReference type="ARBA" id="ARBA00022771"/>
    </source>
</evidence>
<keyword evidence="10" id="KW-0539">Nucleus</keyword>
<dbReference type="GO" id="GO:0000981">
    <property type="term" value="F:DNA-binding transcription factor activity, RNA polymerase II-specific"/>
    <property type="evidence" value="ECO:0007669"/>
    <property type="project" value="TreeGrafter"/>
</dbReference>
<evidence type="ECO:0000313" key="14">
    <source>
        <dbReference type="Ensembl" id="ENSSTUP00000056668.1"/>
    </source>
</evidence>
<evidence type="ECO:0000256" key="3">
    <source>
        <dbReference type="ARBA" id="ARBA00022723"/>
    </source>
</evidence>
<accession>A0A674ABN5</accession>
<evidence type="ECO:0000259" key="13">
    <source>
        <dbReference type="PROSITE" id="PS50157"/>
    </source>
</evidence>
<keyword evidence="6" id="KW-0862">Zinc</keyword>
<protein>
    <recommendedName>
        <fullName evidence="13">C2H2-type domain-containing protein</fullName>
    </recommendedName>
</protein>
<evidence type="ECO:0000256" key="11">
    <source>
        <dbReference type="PROSITE-ProRule" id="PRU00042"/>
    </source>
</evidence>
<feature type="compositionally biased region" description="Basic and acidic residues" evidence="12">
    <location>
        <begin position="38"/>
        <end position="62"/>
    </location>
</feature>
<keyword evidence="7" id="KW-0805">Transcription regulation</keyword>
<dbReference type="Proteomes" id="UP000472277">
    <property type="component" value="Unassembled WGS sequence"/>
</dbReference>
<dbReference type="FunFam" id="3.30.160.60:FF:000295">
    <property type="entry name" value="zinc finger protein 19"/>
    <property type="match status" value="1"/>
</dbReference>
<keyword evidence="5 11" id="KW-0863">Zinc-finger</keyword>
<dbReference type="InterPro" id="IPR013087">
    <property type="entry name" value="Znf_C2H2_type"/>
</dbReference>
<dbReference type="GO" id="GO:0005634">
    <property type="term" value="C:nucleus"/>
    <property type="evidence" value="ECO:0007669"/>
    <property type="project" value="UniProtKB-SubCell"/>
</dbReference>
<proteinExistence type="inferred from homology"/>
<dbReference type="PROSITE" id="PS00028">
    <property type="entry name" value="ZINC_FINGER_C2H2_1"/>
    <property type="match status" value="3"/>
</dbReference>
<sequence>MSSLNYSPPVKEEEVCWTEKEALGLNIVVKEEKEEEDVTVKQEVEGEAVTMKDEEKDFSVKQEEEEDDAVFGVKKEGEITVTLKDEEEETGDLSNTRERRDYRGSSGEPQQPHDAEEAAKSLSRSEHLKKHLQRPTGKIIHLSDCGKRFTSSGIKIHQRTHTGEKSYSCDQCGKSFTTSGQLTIHQRKHTGETPYSCDQCGKSFGKSNHLIVHQRTHTGEKPYSCDQCGKRYSSKIPLIKHQKIHEGVVS</sequence>
<dbReference type="SUPFAM" id="SSF57667">
    <property type="entry name" value="beta-beta-alpha zinc fingers"/>
    <property type="match status" value="2"/>
</dbReference>
<evidence type="ECO:0000256" key="10">
    <source>
        <dbReference type="ARBA" id="ARBA00023242"/>
    </source>
</evidence>
<evidence type="ECO:0000256" key="7">
    <source>
        <dbReference type="ARBA" id="ARBA00023015"/>
    </source>
</evidence>
<feature type="domain" description="C2H2-type" evidence="13">
    <location>
        <begin position="223"/>
        <end position="250"/>
    </location>
</feature>
<evidence type="ECO:0000256" key="2">
    <source>
        <dbReference type="ARBA" id="ARBA00006991"/>
    </source>
</evidence>
<dbReference type="PANTHER" id="PTHR23235:SF142">
    <property type="entry name" value="ZINC FINGER PROTEIN 384"/>
    <property type="match status" value="1"/>
</dbReference>
<evidence type="ECO:0000256" key="8">
    <source>
        <dbReference type="ARBA" id="ARBA00023125"/>
    </source>
</evidence>
<dbReference type="FunFam" id="3.30.160.60:FF:000367">
    <property type="entry name" value="Zinc finger protein 572"/>
    <property type="match status" value="1"/>
</dbReference>
<dbReference type="Ensembl" id="ENSSTUT00000059331.1">
    <property type="protein sequence ID" value="ENSSTUP00000056668.1"/>
    <property type="gene ID" value="ENSSTUG00000024125.1"/>
</dbReference>
<dbReference type="FunFam" id="3.30.160.60:FF:002343">
    <property type="entry name" value="Zinc finger protein 33A"/>
    <property type="match status" value="1"/>
</dbReference>
<dbReference type="InterPro" id="IPR036236">
    <property type="entry name" value="Znf_C2H2_sf"/>
</dbReference>
<dbReference type="InParanoid" id="A0A674ABN5"/>
<feature type="domain" description="C2H2-type" evidence="13">
    <location>
        <begin position="195"/>
        <end position="222"/>
    </location>
</feature>
<name>A0A674ABN5_SALTR</name>
<evidence type="ECO:0000256" key="4">
    <source>
        <dbReference type="ARBA" id="ARBA00022737"/>
    </source>
</evidence>
<comment type="similarity">
    <text evidence="2">Belongs to the krueppel C2H2-type zinc-finger protein family.</text>
</comment>
<evidence type="ECO:0000313" key="15">
    <source>
        <dbReference type="Proteomes" id="UP000472277"/>
    </source>
</evidence>
<keyword evidence="4" id="KW-0677">Repeat</keyword>
<comment type="subcellular location">
    <subcellularLocation>
        <location evidence="1">Nucleus</location>
    </subcellularLocation>
</comment>
<dbReference type="Pfam" id="PF00096">
    <property type="entry name" value="zf-C2H2"/>
    <property type="match status" value="3"/>
</dbReference>
<evidence type="ECO:0000256" key="6">
    <source>
        <dbReference type="ARBA" id="ARBA00022833"/>
    </source>
</evidence>
<evidence type="ECO:0000256" key="12">
    <source>
        <dbReference type="SAM" id="MobiDB-lite"/>
    </source>
</evidence>
<keyword evidence="8" id="KW-0238">DNA-binding</keyword>
<dbReference type="AlphaFoldDB" id="A0A674ABN5"/>
<reference evidence="14" key="2">
    <citation type="submission" date="2025-09" db="UniProtKB">
        <authorList>
            <consortium name="Ensembl"/>
        </authorList>
    </citation>
    <scope>IDENTIFICATION</scope>
</reference>
<evidence type="ECO:0000256" key="9">
    <source>
        <dbReference type="ARBA" id="ARBA00023163"/>
    </source>
</evidence>
<keyword evidence="9" id="KW-0804">Transcription</keyword>
<feature type="domain" description="C2H2-type" evidence="13">
    <location>
        <begin position="167"/>
        <end position="194"/>
    </location>
</feature>
<dbReference type="GO" id="GO:0008270">
    <property type="term" value="F:zinc ion binding"/>
    <property type="evidence" value="ECO:0007669"/>
    <property type="project" value="UniProtKB-KW"/>
</dbReference>